<gene>
    <name evidence="3" type="ORF">ESB00_10440</name>
</gene>
<protein>
    <recommendedName>
        <fullName evidence="2">DUF6265 domain-containing protein</fullName>
    </recommendedName>
</protein>
<evidence type="ECO:0000313" key="3">
    <source>
        <dbReference type="EMBL" id="RXK56266.1"/>
    </source>
</evidence>
<dbReference type="OrthoDB" id="5382295at2"/>
<sequence length="156" mass="17421">MRLLLALLLPLAAFAQEQKPSGFALDRLAWLAGSWRMERAGRVTDEQWMAPAGGVMLGMSRTVAKGKVVEHEFLQIRSGPGGELYYVALPARQKEATFKVATQSETEVVFENKEHDFPQVIGYRLNADGSLLAWIEGPRADGTTRRVEYAYRRIAP</sequence>
<evidence type="ECO:0000313" key="4">
    <source>
        <dbReference type="Proteomes" id="UP000290218"/>
    </source>
</evidence>
<dbReference type="InterPro" id="IPR046232">
    <property type="entry name" value="DUF6265"/>
</dbReference>
<evidence type="ECO:0000259" key="2">
    <source>
        <dbReference type="Pfam" id="PF19780"/>
    </source>
</evidence>
<feature type="signal peptide" evidence="1">
    <location>
        <begin position="1"/>
        <end position="15"/>
    </location>
</feature>
<keyword evidence="1" id="KW-0732">Signal</keyword>
<reference evidence="3 4" key="1">
    <citation type="submission" date="2019-01" db="EMBL/GenBank/DDBJ databases">
        <title>Lacunisphaera sp. strain TWA-58.</title>
        <authorList>
            <person name="Chen W.-M."/>
        </authorList>
    </citation>
    <scope>NUCLEOTIDE SEQUENCE [LARGE SCALE GENOMIC DNA]</scope>
    <source>
        <strain evidence="3 4">TWA-58</strain>
    </source>
</reference>
<keyword evidence="4" id="KW-1185">Reference proteome</keyword>
<feature type="domain" description="DUF6265" evidence="2">
    <location>
        <begin position="29"/>
        <end position="136"/>
    </location>
</feature>
<name>A0A4Q1CBH7_9BACT</name>
<organism evidence="3 4">
    <name type="scientific">Oleiharenicola lentus</name>
    <dbReference type="NCBI Taxonomy" id="2508720"/>
    <lineage>
        <taxon>Bacteria</taxon>
        <taxon>Pseudomonadati</taxon>
        <taxon>Verrucomicrobiota</taxon>
        <taxon>Opitutia</taxon>
        <taxon>Opitutales</taxon>
        <taxon>Opitutaceae</taxon>
        <taxon>Oleiharenicola</taxon>
    </lineage>
</organism>
<proteinExistence type="predicted"/>
<dbReference type="RefSeq" id="WP_129047632.1">
    <property type="nucleotide sequence ID" value="NZ_SDHX01000001.1"/>
</dbReference>
<dbReference type="Pfam" id="PF19780">
    <property type="entry name" value="DUF6265"/>
    <property type="match status" value="1"/>
</dbReference>
<dbReference type="AlphaFoldDB" id="A0A4Q1CBH7"/>
<evidence type="ECO:0000256" key="1">
    <source>
        <dbReference type="SAM" id="SignalP"/>
    </source>
</evidence>
<accession>A0A4Q1CBH7</accession>
<dbReference type="Proteomes" id="UP000290218">
    <property type="component" value="Unassembled WGS sequence"/>
</dbReference>
<feature type="chain" id="PRO_5020704117" description="DUF6265 domain-containing protein" evidence="1">
    <location>
        <begin position="16"/>
        <end position="156"/>
    </location>
</feature>
<comment type="caution">
    <text evidence="3">The sequence shown here is derived from an EMBL/GenBank/DDBJ whole genome shotgun (WGS) entry which is preliminary data.</text>
</comment>
<dbReference type="EMBL" id="SDHX01000001">
    <property type="protein sequence ID" value="RXK56266.1"/>
    <property type="molecule type" value="Genomic_DNA"/>
</dbReference>